<keyword evidence="2" id="KW-0677">Repeat</keyword>
<evidence type="ECO:0000256" key="1">
    <source>
        <dbReference type="ARBA" id="ARBA00022441"/>
    </source>
</evidence>
<dbReference type="EMBL" id="HE573020">
    <property type="protein sequence ID" value="CCC47560.1"/>
    <property type="molecule type" value="Genomic_DNA"/>
</dbReference>
<dbReference type="InterPro" id="IPR015915">
    <property type="entry name" value="Kelch-typ_b-propeller"/>
</dbReference>
<dbReference type="VEuPathDB" id="TriTrypDB:TvY486_0402260"/>
<dbReference type="SUPFAM" id="SSF117281">
    <property type="entry name" value="Kelch motif"/>
    <property type="match status" value="2"/>
</dbReference>
<keyword evidence="1" id="KW-0880">Kelch repeat</keyword>
<dbReference type="PANTHER" id="PTHR46093">
    <property type="entry name" value="ACYL-COA-BINDING DOMAIN-CONTAINING PROTEIN 5"/>
    <property type="match status" value="1"/>
</dbReference>
<name>G0TUC6_TRYVY</name>
<feature type="compositionally biased region" description="Basic and acidic residues" evidence="3">
    <location>
        <begin position="539"/>
        <end position="553"/>
    </location>
</feature>
<sequence>MTQQYHCDGRLELELVRSNGQPVTSCPIDVGELLRKQGRAVKVGDGVHVRLEEYDENQALYSSGEDEESEEYDEDVLNDVLSSVVDELYECHGSPEKRDIFHLDQEDSGVAVSPGKWKKDSAIEKSKGPCSSGKGAPTLSSRDIWASFAPPGDPKRTYKWLETVPLMPSTISRRFRLPPLMFHSASSYIGGTDHGQRVLVYGGTTNFGKTAENELYEFSLLSGAWRRVEGKQIPPLGHYCHSAVTVCSLHRLVLIGGVGPGGQPPPLLESIADDTRRLRFQLLFPSDIGKGAQRQHPLRTKALEAEKLTLLSLANRGEHLPPLGFMPVIFDMDLRTNKWRQLKTSPETPVALHSAVVNDKTIYIFGGVTNRLQVSAQLISVDAETYHISVIPSKDSSPKARYLHSAVVYGRWIVVYGGFDAHNELLADVWAFDLQSQGWEQLECSGTPARAAHGACLVGSRLVVVGGFESAIDGSEPPTNSVYELNLVPNAAGKYTWRQLHVRQAIPPLVFSVACPCVDEVSFIVYGGCTVAAKGQVPRKQEHGRKAASHENGRGGSACDENSSKGGEENEGDKFQLWNKLIAFGEGFVMTFPLKCVEKKEGEDGPHVNQYGVEVDPDELPAEFLAFVRRQQDFLLKKNANAAQIMKKVTLEEQEGMEPRMHLKPGEIEQLLEESVQLCECFTVYSMDSLPPHVPDRQLRLHLNEECISLSRQVRDVVRSMKANPAAMSVVKSKTHRFKAGQEQDHSAPKPFRRVVVMNLMRQIRTNLKRVHAMNKALKSVVWPEKDEYLEAFSTMRQRADGFVQCVRDILEGYIEKRVNSLITAVETRNKNLLRLAEAVERSKQREVLQQSVIHCQRMRPKKLPSACARASGALSVRSQRLASPLGDCEHIRPSTTGTGYYKDDSQANIALDAKQVQRLIDKSEDVQKRAIAFASYCSTTMLASPAQMATQLPLPITPGTNEAAPVGDLPSNADPSLAIPADMAISTFPAADPSTVCSAAGIDPGPVNPLDCVWKSSAEEAESVHECICNFIKTLKSTGSTVGESDESSKPVGNGNGKVLLHLVSLYPLLECKARIEQLRGRASSACSEQTFVRNSNGEKEARDALRQLERLFRSISALVQHITASFLSKAGAKPPSTGRSRVQHAPVPPCTNSSRHSRSRAINVKPLKEPPQVEAALSELQEPSECEQGTRSKLQAPSVLLKLSAPVARDDVCMHLPSSAVPEAFRSISITSAEAVALAPAVVDAVPAASDGVIVPSSRDVKVIRNVSPYGYPGGCEKVTVTVPQGVVAEGNRTEHSGTAPQSCAESLRITVSQGPKVMAQEERLSAQMPSFIDSIRIPYETGMESNRNATGSMVSVVPAFFHTDDVPRPAMVGTVEGTSSAQHLEESILEEDYFNFGRRVRAAAIDAGLGDIDCALEGAPRREVSRAPRSFSREVCRVSTSPQVGSLAAAADLESRAPRAMYGRYRDVRRVLFDNDMKTDVEDGIPGRLAPSEARLPQAKRRLRAPSSQR</sequence>
<dbReference type="PANTHER" id="PTHR46093:SF18">
    <property type="entry name" value="FIBRONECTIN TYPE-III DOMAIN-CONTAINING PROTEIN"/>
    <property type="match status" value="1"/>
</dbReference>
<accession>G0TUC6</accession>
<feature type="compositionally biased region" description="Basic and acidic residues" evidence="3">
    <location>
        <begin position="117"/>
        <end position="127"/>
    </location>
</feature>
<evidence type="ECO:0000313" key="4">
    <source>
        <dbReference type="EMBL" id="CCC47560.1"/>
    </source>
</evidence>
<feature type="region of interest" description="Disordered" evidence="3">
    <location>
        <begin position="1131"/>
        <end position="1162"/>
    </location>
</feature>
<feature type="compositionally biased region" description="Basic and acidic residues" evidence="3">
    <location>
        <begin position="562"/>
        <end position="571"/>
    </location>
</feature>
<feature type="region of interest" description="Disordered" evidence="3">
    <location>
        <begin position="537"/>
        <end position="571"/>
    </location>
</feature>
<dbReference type="Pfam" id="PF24681">
    <property type="entry name" value="Kelch_KLHDC2_KLHL20_DRC7"/>
    <property type="match status" value="1"/>
</dbReference>
<feature type="region of interest" description="Disordered" evidence="3">
    <location>
        <begin position="112"/>
        <end position="136"/>
    </location>
</feature>
<dbReference type="Gene3D" id="2.120.10.80">
    <property type="entry name" value="Kelch-type beta propeller"/>
    <property type="match status" value="2"/>
</dbReference>
<protein>
    <submittedName>
        <fullName evidence="4">Uncharacterized protein</fullName>
    </submittedName>
</protein>
<organism evidence="4">
    <name type="scientific">Trypanosoma vivax (strain Y486)</name>
    <dbReference type="NCBI Taxonomy" id="1055687"/>
    <lineage>
        <taxon>Eukaryota</taxon>
        <taxon>Discoba</taxon>
        <taxon>Euglenozoa</taxon>
        <taxon>Kinetoplastea</taxon>
        <taxon>Metakinetoplastina</taxon>
        <taxon>Trypanosomatida</taxon>
        <taxon>Trypanosomatidae</taxon>
        <taxon>Trypanosoma</taxon>
        <taxon>Duttonella</taxon>
    </lineage>
</organism>
<proteinExistence type="predicted"/>
<gene>
    <name evidence="4" type="ORF">TVY486_0402260</name>
</gene>
<evidence type="ECO:0000256" key="2">
    <source>
        <dbReference type="ARBA" id="ARBA00022737"/>
    </source>
</evidence>
<evidence type="ECO:0000256" key="3">
    <source>
        <dbReference type="SAM" id="MobiDB-lite"/>
    </source>
</evidence>
<feature type="region of interest" description="Disordered" evidence="3">
    <location>
        <begin position="1484"/>
        <end position="1513"/>
    </location>
</feature>
<reference evidence="4" key="1">
    <citation type="journal article" date="2012" name="Proc. Natl. Acad. Sci. U.S.A.">
        <title>Antigenic diversity is generated by distinct evolutionary mechanisms in African trypanosome species.</title>
        <authorList>
            <person name="Jackson A.P."/>
            <person name="Berry A."/>
            <person name="Aslett M."/>
            <person name="Allison H.C."/>
            <person name="Burton P."/>
            <person name="Vavrova-Anderson J."/>
            <person name="Brown R."/>
            <person name="Browne H."/>
            <person name="Corton N."/>
            <person name="Hauser H."/>
            <person name="Gamble J."/>
            <person name="Gilderthorp R."/>
            <person name="Marcello L."/>
            <person name="McQuillan J."/>
            <person name="Otto T.D."/>
            <person name="Quail M.A."/>
            <person name="Sanders M.J."/>
            <person name="van Tonder A."/>
            <person name="Ginger M.L."/>
            <person name="Field M.C."/>
            <person name="Barry J.D."/>
            <person name="Hertz-Fowler C."/>
            <person name="Berriman M."/>
        </authorList>
    </citation>
    <scope>NUCLEOTIDE SEQUENCE</scope>
    <source>
        <strain evidence="4">Y486</strain>
    </source>
</reference>